<dbReference type="Proteomes" id="UP000799444">
    <property type="component" value="Unassembled WGS sequence"/>
</dbReference>
<evidence type="ECO:0000313" key="5">
    <source>
        <dbReference type="Proteomes" id="UP000799444"/>
    </source>
</evidence>
<keyword evidence="5" id="KW-1185">Reference proteome</keyword>
<keyword evidence="3" id="KW-1133">Transmembrane helix</keyword>
<dbReference type="InterPro" id="IPR021765">
    <property type="entry name" value="UstYa-like"/>
</dbReference>
<dbReference type="EMBL" id="ML996124">
    <property type="protein sequence ID" value="KAF2736571.1"/>
    <property type="molecule type" value="Genomic_DNA"/>
</dbReference>
<dbReference type="AlphaFoldDB" id="A0A9P4R434"/>
<comment type="similarity">
    <text evidence="1">Belongs to the ustYa family.</text>
</comment>
<gene>
    <name evidence="4" type="ORF">EJ04DRAFT_521965</name>
</gene>
<organism evidence="4 5">
    <name type="scientific">Polyplosphaeria fusca</name>
    <dbReference type="NCBI Taxonomy" id="682080"/>
    <lineage>
        <taxon>Eukaryota</taxon>
        <taxon>Fungi</taxon>
        <taxon>Dikarya</taxon>
        <taxon>Ascomycota</taxon>
        <taxon>Pezizomycotina</taxon>
        <taxon>Dothideomycetes</taxon>
        <taxon>Pleosporomycetidae</taxon>
        <taxon>Pleosporales</taxon>
        <taxon>Tetraplosphaeriaceae</taxon>
        <taxon>Polyplosphaeria</taxon>
    </lineage>
</organism>
<proteinExistence type="inferred from homology"/>
<dbReference type="GO" id="GO:0043386">
    <property type="term" value="P:mycotoxin biosynthetic process"/>
    <property type="evidence" value="ECO:0007669"/>
    <property type="project" value="InterPro"/>
</dbReference>
<keyword evidence="3" id="KW-0812">Transmembrane</keyword>
<keyword evidence="3" id="KW-0472">Membrane</keyword>
<feature type="region of interest" description="Disordered" evidence="2">
    <location>
        <begin position="1"/>
        <end position="29"/>
    </location>
</feature>
<comment type="caution">
    <text evidence="4">The sequence shown here is derived from an EMBL/GenBank/DDBJ whole genome shotgun (WGS) entry which is preliminary data.</text>
</comment>
<evidence type="ECO:0000313" key="4">
    <source>
        <dbReference type="EMBL" id="KAF2736571.1"/>
    </source>
</evidence>
<name>A0A9P4R434_9PLEO</name>
<evidence type="ECO:0000256" key="1">
    <source>
        <dbReference type="ARBA" id="ARBA00035112"/>
    </source>
</evidence>
<accession>A0A9P4R434</accession>
<protein>
    <submittedName>
        <fullName evidence="4">Uncharacterized protein</fullName>
    </submittedName>
</protein>
<dbReference type="Pfam" id="PF11807">
    <property type="entry name" value="UstYa"/>
    <property type="match status" value="1"/>
</dbReference>
<feature type="transmembrane region" description="Helical" evidence="3">
    <location>
        <begin position="45"/>
        <end position="64"/>
    </location>
</feature>
<sequence length="152" mass="17067">MKHAERDSTEYQDSSTDHLLPDHEHGIFPISRDTSARDQRWWRRISITNLIILSINSILLIYLVKQAAVLPHSSNPSSQTPSAIRKHELGLTSPVPAAEAIEYEDVTFSDSGFDARHNIPNIFEGPRTPAQDEAWMKLTTGPPANSILQSKR</sequence>
<feature type="compositionally biased region" description="Basic and acidic residues" evidence="2">
    <location>
        <begin position="1"/>
        <end position="26"/>
    </location>
</feature>
<reference evidence="4" key="1">
    <citation type="journal article" date="2020" name="Stud. Mycol.">
        <title>101 Dothideomycetes genomes: a test case for predicting lifestyles and emergence of pathogens.</title>
        <authorList>
            <person name="Haridas S."/>
            <person name="Albert R."/>
            <person name="Binder M."/>
            <person name="Bloem J."/>
            <person name="Labutti K."/>
            <person name="Salamov A."/>
            <person name="Andreopoulos B."/>
            <person name="Baker S."/>
            <person name="Barry K."/>
            <person name="Bills G."/>
            <person name="Bluhm B."/>
            <person name="Cannon C."/>
            <person name="Castanera R."/>
            <person name="Culley D."/>
            <person name="Daum C."/>
            <person name="Ezra D."/>
            <person name="Gonzalez J."/>
            <person name="Henrissat B."/>
            <person name="Kuo A."/>
            <person name="Liang C."/>
            <person name="Lipzen A."/>
            <person name="Lutzoni F."/>
            <person name="Magnuson J."/>
            <person name="Mondo S."/>
            <person name="Nolan M."/>
            <person name="Ohm R."/>
            <person name="Pangilinan J."/>
            <person name="Park H.-J."/>
            <person name="Ramirez L."/>
            <person name="Alfaro M."/>
            <person name="Sun H."/>
            <person name="Tritt A."/>
            <person name="Yoshinaga Y."/>
            <person name="Zwiers L.-H."/>
            <person name="Turgeon B."/>
            <person name="Goodwin S."/>
            <person name="Spatafora J."/>
            <person name="Crous P."/>
            <person name="Grigoriev I."/>
        </authorList>
    </citation>
    <scope>NUCLEOTIDE SEQUENCE</scope>
    <source>
        <strain evidence="4">CBS 125425</strain>
    </source>
</reference>
<evidence type="ECO:0000256" key="3">
    <source>
        <dbReference type="SAM" id="Phobius"/>
    </source>
</evidence>
<evidence type="ECO:0000256" key="2">
    <source>
        <dbReference type="SAM" id="MobiDB-lite"/>
    </source>
</evidence>